<reference evidence="9 10" key="1">
    <citation type="submission" date="2024-02" db="EMBL/GenBank/DDBJ databases">
        <title>Roseibium algae sp. nov., isolated from marine alga (Grateloupia sp.), showing potential in myo-inositol conversion.</title>
        <authorList>
            <person name="Wang Y."/>
        </authorList>
    </citation>
    <scope>NUCLEOTIDE SEQUENCE [LARGE SCALE GENOMIC DNA]</scope>
    <source>
        <strain evidence="9 10">H3510</strain>
    </source>
</reference>
<keyword evidence="4" id="KW-0249">Electron transport</keyword>
<proteinExistence type="predicted"/>
<dbReference type="Proteomes" id="UP001385499">
    <property type="component" value="Unassembled WGS sequence"/>
</dbReference>
<dbReference type="InterPro" id="IPR050597">
    <property type="entry name" value="Cytochrome_c_Oxidase_Subunit"/>
</dbReference>
<dbReference type="InterPro" id="IPR036909">
    <property type="entry name" value="Cyt_c-like_dom_sf"/>
</dbReference>
<dbReference type="InterPro" id="IPR009056">
    <property type="entry name" value="Cyt_c-like_dom"/>
</dbReference>
<keyword evidence="5 6" id="KW-0408">Iron</keyword>
<evidence type="ECO:0000256" key="7">
    <source>
        <dbReference type="SAM" id="SignalP"/>
    </source>
</evidence>
<evidence type="ECO:0000256" key="4">
    <source>
        <dbReference type="ARBA" id="ARBA00022982"/>
    </source>
</evidence>
<evidence type="ECO:0000256" key="1">
    <source>
        <dbReference type="ARBA" id="ARBA00022448"/>
    </source>
</evidence>
<dbReference type="EMBL" id="JBAKIA010000013">
    <property type="protein sequence ID" value="MEJ8475794.1"/>
    <property type="molecule type" value="Genomic_DNA"/>
</dbReference>
<name>A0ABU8TNQ4_9HYPH</name>
<evidence type="ECO:0000256" key="3">
    <source>
        <dbReference type="ARBA" id="ARBA00022723"/>
    </source>
</evidence>
<dbReference type="PROSITE" id="PS51007">
    <property type="entry name" value="CYTC"/>
    <property type="match status" value="1"/>
</dbReference>
<comment type="caution">
    <text evidence="9">The sequence shown here is derived from an EMBL/GenBank/DDBJ whole genome shotgun (WGS) entry which is preliminary data.</text>
</comment>
<evidence type="ECO:0000313" key="10">
    <source>
        <dbReference type="Proteomes" id="UP001385499"/>
    </source>
</evidence>
<evidence type="ECO:0000259" key="8">
    <source>
        <dbReference type="PROSITE" id="PS51007"/>
    </source>
</evidence>
<sequence length="108" mass="11410">MISRLLCVGGLLLACSFPSHAQDAKAGRDKARMCTVCHGDLGIAVAPNAPNLAGENAAYIANQLKAFKSGKRQHEQMTIIASGLSNEDIADLASWFSKIKIEATAPDL</sequence>
<dbReference type="PANTHER" id="PTHR33751">
    <property type="entry name" value="CBB3-TYPE CYTOCHROME C OXIDASE SUBUNIT FIXP"/>
    <property type="match status" value="1"/>
</dbReference>
<dbReference type="RefSeq" id="WP_340276036.1">
    <property type="nucleotide sequence ID" value="NZ_JBAKIA010000013.1"/>
</dbReference>
<keyword evidence="7" id="KW-0732">Signal</keyword>
<evidence type="ECO:0000256" key="5">
    <source>
        <dbReference type="ARBA" id="ARBA00023004"/>
    </source>
</evidence>
<accession>A0ABU8TNQ4</accession>
<feature type="chain" id="PRO_5047142316" evidence="7">
    <location>
        <begin position="22"/>
        <end position="108"/>
    </location>
</feature>
<gene>
    <name evidence="9" type="ORF">V6575_17005</name>
</gene>
<protein>
    <submittedName>
        <fullName evidence="9">Cytochrome c</fullName>
    </submittedName>
</protein>
<feature type="domain" description="Cytochrome c" evidence="8">
    <location>
        <begin position="22"/>
        <end position="100"/>
    </location>
</feature>
<dbReference type="Gene3D" id="1.10.760.10">
    <property type="entry name" value="Cytochrome c-like domain"/>
    <property type="match status" value="1"/>
</dbReference>
<dbReference type="PANTHER" id="PTHR33751:SF9">
    <property type="entry name" value="CYTOCHROME C4"/>
    <property type="match status" value="1"/>
</dbReference>
<dbReference type="SUPFAM" id="SSF46626">
    <property type="entry name" value="Cytochrome c"/>
    <property type="match status" value="1"/>
</dbReference>
<dbReference type="PROSITE" id="PS51257">
    <property type="entry name" value="PROKAR_LIPOPROTEIN"/>
    <property type="match status" value="1"/>
</dbReference>
<dbReference type="Pfam" id="PF00034">
    <property type="entry name" value="Cytochrom_C"/>
    <property type="match status" value="1"/>
</dbReference>
<keyword evidence="3 6" id="KW-0479">Metal-binding</keyword>
<evidence type="ECO:0000256" key="6">
    <source>
        <dbReference type="PROSITE-ProRule" id="PRU00433"/>
    </source>
</evidence>
<feature type="signal peptide" evidence="7">
    <location>
        <begin position="1"/>
        <end position="21"/>
    </location>
</feature>
<organism evidence="9 10">
    <name type="scientific">Roseibium algae</name>
    <dbReference type="NCBI Taxonomy" id="3123038"/>
    <lineage>
        <taxon>Bacteria</taxon>
        <taxon>Pseudomonadati</taxon>
        <taxon>Pseudomonadota</taxon>
        <taxon>Alphaproteobacteria</taxon>
        <taxon>Hyphomicrobiales</taxon>
        <taxon>Stappiaceae</taxon>
        <taxon>Roseibium</taxon>
    </lineage>
</organism>
<keyword evidence="2 6" id="KW-0349">Heme</keyword>
<keyword evidence="10" id="KW-1185">Reference proteome</keyword>
<keyword evidence="1" id="KW-0813">Transport</keyword>
<evidence type="ECO:0000313" key="9">
    <source>
        <dbReference type="EMBL" id="MEJ8475794.1"/>
    </source>
</evidence>
<evidence type="ECO:0000256" key="2">
    <source>
        <dbReference type="ARBA" id="ARBA00022617"/>
    </source>
</evidence>